<name>A0ABD3NCH7_9STRA</name>
<sequence>MVVIFAPAPSDHRFGIDGARNVQKTEAAWKRFILIHHLREKLRLRKLRKENSDILKDIDDTTVASNVSVPKTLAEALPDDINVKNKDKRAIVVTEATGKFNMIGCNKAWENLCGFAECEIIGKDSSVLQGPDTNFDGLRDAVSRLFAGEKSVRVVTTNYKKDGTKFRNFLTLAPLKDEVTGKVIHFVAILNDVGDIYRRRKIRQDNEKILREAMDDITVGSDVSIPTTLAEALPADIEQRNKDPRAIVVTEATGKFNMIGCNKAWENLCGFAECEIVGKDSSILQGPDTNFDGLNDAVARLFAGEKKVHVVTKNIRKDGTSFTNFLTMGPLKDEVTGKVTHFVAILNDIGDNMKARKQNKGM</sequence>
<accession>A0ABD3NCH7</accession>
<keyword evidence="2" id="KW-0288">FMN</keyword>
<dbReference type="InterPro" id="IPR001610">
    <property type="entry name" value="PAC"/>
</dbReference>
<evidence type="ECO:0000259" key="4">
    <source>
        <dbReference type="Pfam" id="PF13426"/>
    </source>
</evidence>
<evidence type="ECO:0000256" key="1">
    <source>
        <dbReference type="ARBA" id="ARBA00022630"/>
    </source>
</evidence>
<dbReference type="PANTHER" id="PTHR47429">
    <property type="entry name" value="PROTEIN TWIN LOV 1"/>
    <property type="match status" value="1"/>
</dbReference>
<gene>
    <name evidence="5" type="ORF">ACHAWO_009887</name>
</gene>
<dbReference type="InterPro" id="IPR000014">
    <property type="entry name" value="PAS"/>
</dbReference>
<feature type="domain" description="PAS" evidence="4">
    <location>
        <begin position="97"/>
        <end position="193"/>
    </location>
</feature>
<comment type="caution">
    <text evidence="5">The sequence shown here is derived from an EMBL/GenBank/DDBJ whole genome shotgun (WGS) entry which is preliminary data.</text>
</comment>
<dbReference type="Pfam" id="PF13426">
    <property type="entry name" value="PAS_9"/>
    <property type="match status" value="2"/>
</dbReference>
<protein>
    <recommendedName>
        <fullName evidence="4">PAS domain-containing protein</fullName>
    </recommendedName>
</protein>
<dbReference type="EMBL" id="JALLPJ020001222">
    <property type="protein sequence ID" value="KAL3773718.1"/>
    <property type="molecule type" value="Genomic_DNA"/>
</dbReference>
<keyword evidence="3" id="KW-0157">Chromophore</keyword>
<proteinExistence type="predicted"/>
<dbReference type="InterPro" id="IPR035965">
    <property type="entry name" value="PAS-like_dom_sf"/>
</dbReference>
<dbReference type="Proteomes" id="UP001530400">
    <property type="component" value="Unassembled WGS sequence"/>
</dbReference>
<dbReference type="PANTHER" id="PTHR47429:SF2">
    <property type="entry name" value="PROTEIN TWIN LOV 1"/>
    <property type="match status" value="1"/>
</dbReference>
<evidence type="ECO:0000313" key="6">
    <source>
        <dbReference type="Proteomes" id="UP001530400"/>
    </source>
</evidence>
<feature type="domain" description="PAS" evidence="4">
    <location>
        <begin position="246"/>
        <end position="349"/>
    </location>
</feature>
<dbReference type="CDD" id="cd00130">
    <property type="entry name" value="PAS"/>
    <property type="match status" value="2"/>
</dbReference>
<dbReference type="Gene3D" id="3.30.450.20">
    <property type="entry name" value="PAS domain"/>
    <property type="match status" value="2"/>
</dbReference>
<reference evidence="5 6" key="1">
    <citation type="submission" date="2024-10" db="EMBL/GenBank/DDBJ databases">
        <title>Updated reference genomes for cyclostephanoid diatoms.</title>
        <authorList>
            <person name="Roberts W.R."/>
            <person name="Alverson A.J."/>
        </authorList>
    </citation>
    <scope>NUCLEOTIDE SEQUENCE [LARGE SCALE GENOMIC DNA]</scope>
    <source>
        <strain evidence="5 6">AJA010-31</strain>
    </source>
</reference>
<keyword evidence="6" id="KW-1185">Reference proteome</keyword>
<dbReference type="SUPFAM" id="SSF55785">
    <property type="entry name" value="PYP-like sensor domain (PAS domain)"/>
    <property type="match status" value="2"/>
</dbReference>
<evidence type="ECO:0000313" key="5">
    <source>
        <dbReference type="EMBL" id="KAL3773718.1"/>
    </source>
</evidence>
<evidence type="ECO:0000256" key="3">
    <source>
        <dbReference type="ARBA" id="ARBA00022991"/>
    </source>
</evidence>
<dbReference type="AlphaFoldDB" id="A0ABD3NCH7"/>
<keyword evidence="1" id="KW-0285">Flavoprotein</keyword>
<dbReference type="SMART" id="SM00086">
    <property type="entry name" value="PAC"/>
    <property type="match status" value="2"/>
</dbReference>
<dbReference type="NCBIfam" id="TIGR00229">
    <property type="entry name" value="sensory_box"/>
    <property type="match status" value="2"/>
</dbReference>
<evidence type="ECO:0000256" key="2">
    <source>
        <dbReference type="ARBA" id="ARBA00022643"/>
    </source>
</evidence>
<organism evidence="5 6">
    <name type="scientific">Cyclotella atomus</name>
    <dbReference type="NCBI Taxonomy" id="382360"/>
    <lineage>
        <taxon>Eukaryota</taxon>
        <taxon>Sar</taxon>
        <taxon>Stramenopiles</taxon>
        <taxon>Ochrophyta</taxon>
        <taxon>Bacillariophyta</taxon>
        <taxon>Coscinodiscophyceae</taxon>
        <taxon>Thalassiosirophycidae</taxon>
        <taxon>Stephanodiscales</taxon>
        <taxon>Stephanodiscaceae</taxon>
        <taxon>Cyclotella</taxon>
    </lineage>
</organism>